<comment type="subcellular location">
    <subcellularLocation>
        <location evidence="1">Nucleus</location>
        <location evidence="1">Nucleolus</location>
    </subcellularLocation>
</comment>
<organism evidence="8 9">
    <name type="scientific">Bursaphelenchus okinawaensis</name>
    <dbReference type="NCBI Taxonomy" id="465554"/>
    <lineage>
        <taxon>Eukaryota</taxon>
        <taxon>Metazoa</taxon>
        <taxon>Ecdysozoa</taxon>
        <taxon>Nematoda</taxon>
        <taxon>Chromadorea</taxon>
        <taxon>Rhabditida</taxon>
        <taxon>Tylenchina</taxon>
        <taxon>Tylenchomorpha</taxon>
        <taxon>Aphelenchoidea</taxon>
        <taxon>Aphelenchoididae</taxon>
        <taxon>Bursaphelenchus</taxon>
    </lineage>
</organism>
<dbReference type="PANTHER" id="PTHR12933:SF0">
    <property type="entry name" value="U3 SMALL NUCLEOLAR RNA-ASSOCIATED PROTEIN 25 HOMOLOG"/>
    <property type="match status" value="1"/>
</dbReference>
<dbReference type="GO" id="GO:0032040">
    <property type="term" value="C:small-subunit processome"/>
    <property type="evidence" value="ECO:0007669"/>
    <property type="project" value="TreeGrafter"/>
</dbReference>
<dbReference type="EMBL" id="CAJFDH010000006">
    <property type="protein sequence ID" value="CAD5229350.1"/>
    <property type="molecule type" value="Genomic_DNA"/>
</dbReference>
<dbReference type="Gene3D" id="3.40.50.300">
    <property type="entry name" value="P-loop containing nucleotide triphosphate hydrolases"/>
    <property type="match status" value="1"/>
</dbReference>
<evidence type="ECO:0000256" key="2">
    <source>
        <dbReference type="ARBA" id="ARBA00009223"/>
    </source>
</evidence>
<reference evidence="8" key="1">
    <citation type="submission" date="2020-09" db="EMBL/GenBank/DDBJ databases">
        <authorList>
            <person name="Kikuchi T."/>
        </authorList>
    </citation>
    <scope>NUCLEOTIDE SEQUENCE</scope>
    <source>
        <strain evidence="8">SH1</strain>
    </source>
</reference>
<dbReference type="GO" id="GO:0019843">
    <property type="term" value="F:rRNA binding"/>
    <property type="evidence" value="ECO:0007669"/>
    <property type="project" value="TreeGrafter"/>
</dbReference>
<dbReference type="Proteomes" id="UP000783686">
    <property type="component" value="Unassembled WGS sequence"/>
</dbReference>
<evidence type="ECO:0000259" key="7">
    <source>
        <dbReference type="Pfam" id="PF22916"/>
    </source>
</evidence>
<dbReference type="Pfam" id="PF06862">
    <property type="entry name" value="Utp25_C"/>
    <property type="match status" value="1"/>
</dbReference>
<dbReference type="OrthoDB" id="10264378at2759"/>
<evidence type="ECO:0000313" key="9">
    <source>
        <dbReference type="Proteomes" id="UP000614601"/>
    </source>
</evidence>
<keyword evidence="3" id="KW-0539">Nucleus</keyword>
<dbReference type="AlphaFoldDB" id="A0A811LNW0"/>
<evidence type="ECO:0000259" key="6">
    <source>
        <dbReference type="Pfam" id="PF06862"/>
    </source>
</evidence>
<dbReference type="SUPFAM" id="SSF52540">
    <property type="entry name" value="P-loop containing nucleoside triphosphate hydrolases"/>
    <property type="match status" value="1"/>
</dbReference>
<dbReference type="InterPro" id="IPR053940">
    <property type="entry name" value="UTP25_NTPase-like"/>
</dbReference>
<dbReference type="InterPro" id="IPR053939">
    <property type="entry name" value="UTP25_C"/>
</dbReference>
<gene>
    <name evidence="8" type="ORF">BOKJ2_LOCUS13409</name>
</gene>
<dbReference type="Pfam" id="PF22916">
    <property type="entry name" value="UTP25_NTPase-like"/>
    <property type="match status" value="1"/>
</dbReference>
<dbReference type="EMBL" id="CAJFCW020000006">
    <property type="protein sequence ID" value="CAG9126443.1"/>
    <property type="molecule type" value="Genomic_DNA"/>
</dbReference>
<keyword evidence="9" id="KW-1185">Reference proteome</keyword>
<evidence type="ECO:0000256" key="1">
    <source>
        <dbReference type="ARBA" id="ARBA00004604"/>
    </source>
</evidence>
<dbReference type="PANTHER" id="PTHR12933">
    <property type="entry name" value="ORF PROTEIN-RELATED"/>
    <property type="match status" value="1"/>
</dbReference>
<protein>
    <recommendedName>
        <fullName evidence="4">U3 small nucleolar RNA-associated protein 25 homolog</fullName>
    </recommendedName>
    <alternativeName>
        <fullName evidence="5">UTP25 small subunit processor component</fullName>
    </alternativeName>
</protein>
<accession>A0A811LNW0</accession>
<sequence length="562" mass="65145">MSKRKSELLNESGETKKRHFGSTDYFTKRYQTNIPDSLIARINDGTTSTRNLSVNSFPEASTQLLINTSSDLAIDKKEISLIPNIEFVHKRLLADNKLNNEDQKLFGIFGRYLDVCYARPQGKYTDAYCYHILNHLLRSKNQIILNQQRIEAAKNQLTDDLIEECRDQGLTRPKVLILAPFKKHAYDIVKTMTRILLKDDKNHILNLAKFEDEYGPTETGMHDKWRAPEDFKELLSGNIDDSFRIGLSLGKKAIKLYTAFDNSDIILCSPLGLRMIVGDEEEDKEKREIDFLSSIELVVLERADVMYMQNWEHLLTVMGALNQMPKEIQTDISRVRHWVLKGHGRYYRQLMAFSAINFAELHALFVGKCNFFGQANIIQKASTLIDNIQVPLLQELHRFDCDDQSQQSDFRFAYFVRNILPKLKQGTLVFIPSYFDYVRVRNYLKKDEESFAQIHEYASDGKIRKSRKAFANGEKKIMLITERCQFFRHFFVKGVKAVIFYQLPIVPRLYYDTINMTKGDGTLSTSLIFSKSDVLRLQNVFGMQQAKELILSQKKFHALVSE</sequence>
<proteinExistence type="inferred from homology"/>
<evidence type="ECO:0000256" key="3">
    <source>
        <dbReference type="ARBA" id="ARBA00023242"/>
    </source>
</evidence>
<feature type="domain" description="UTP25 C-terminal" evidence="6">
    <location>
        <begin position="385"/>
        <end position="558"/>
    </location>
</feature>
<name>A0A811LNW0_9BILA</name>
<dbReference type="GO" id="GO:0000462">
    <property type="term" value="P:maturation of SSU-rRNA from tricistronic rRNA transcript (SSU-rRNA, 5.8S rRNA, LSU-rRNA)"/>
    <property type="evidence" value="ECO:0007669"/>
    <property type="project" value="TreeGrafter"/>
</dbReference>
<dbReference type="InterPro" id="IPR027417">
    <property type="entry name" value="P-loop_NTPase"/>
</dbReference>
<evidence type="ECO:0000256" key="4">
    <source>
        <dbReference type="ARBA" id="ARBA00024421"/>
    </source>
</evidence>
<dbReference type="Proteomes" id="UP000614601">
    <property type="component" value="Unassembled WGS sequence"/>
</dbReference>
<comment type="similarity">
    <text evidence="2">Belongs to the UTP25 family.</text>
</comment>
<evidence type="ECO:0000313" key="8">
    <source>
        <dbReference type="EMBL" id="CAD5229350.1"/>
    </source>
</evidence>
<dbReference type="GO" id="GO:0034511">
    <property type="term" value="F:U3 snoRNA binding"/>
    <property type="evidence" value="ECO:0007669"/>
    <property type="project" value="InterPro"/>
</dbReference>
<comment type="caution">
    <text evidence="8">The sequence shown here is derived from an EMBL/GenBank/DDBJ whole genome shotgun (WGS) entry which is preliminary data.</text>
</comment>
<feature type="domain" description="UTP25 NTP hydrolase-like" evidence="7">
    <location>
        <begin position="121"/>
        <end position="370"/>
    </location>
</feature>
<dbReference type="InterPro" id="IPR010678">
    <property type="entry name" value="UTP25"/>
</dbReference>
<evidence type="ECO:0000256" key="5">
    <source>
        <dbReference type="ARBA" id="ARBA00032325"/>
    </source>
</evidence>